<dbReference type="InterPro" id="IPR023393">
    <property type="entry name" value="START-like_dom_sf"/>
</dbReference>
<organism evidence="3 4">
    <name type="scientific">Sanguibacter keddieii (strain ATCC 51767 / DSM 10542 / NCFB 3025 / ST-74)</name>
    <dbReference type="NCBI Taxonomy" id="446469"/>
    <lineage>
        <taxon>Bacteria</taxon>
        <taxon>Bacillati</taxon>
        <taxon>Actinomycetota</taxon>
        <taxon>Actinomycetes</taxon>
        <taxon>Micrococcales</taxon>
        <taxon>Sanguibacteraceae</taxon>
        <taxon>Sanguibacter</taxon>
    </lineage>
</organism>
<feature type="domain" description="Activator of Hsp90 ATPase homologue 1/2-like C-terminal" evidence="2">
    <location>
        <begin position="13"/>
        <end position="143"/>
    </location>
</feature>
<dbReference type="Pfam" id="PF08327">
    <property type="entry name" value="AHSA1"/>
    <property type="match status" value="1"/>
</dbReference>
<evidence type="ECO:0000313" key="3">
    <source>
        <dbReference type="EMBL" id="ACZ21758.1"/>
    </source>
</evidence>
<comment type="similarity">
    <text evidence="1">Belongs to the AHA1 family.</text>
</comment>
<evidence type="ECO:0000259" key="2">
    <source>
        <dbReference type="Pfam" id="PF08327"/>
    </source>
</evidence>
<dbReference type="KEGG" id="ske:Sked_18320"/>
<dbReference type="RefSeq" id="WP_012866827.1">
    <property type="nucleotide sequence ID" value="NC_013521.1"/>
</dbReference>
<gene>
    <name evidence="3" type="ordered locus">Sked_18320</name>
</gene>
<dbReference type="eggNOG" id="COG3832">
    <property type="taxonomic scope" value="Bacteria"/>
</dbReference>
<dbReference type="Proteomes" id="UP000000322">
    <property type="component" value="Chromosome"/>
</dbReference>
<accession>D1BH38</accession>
<dbReference type="HOGENOM" id="CLU_108923_6_3_11"/>
<dbReference type="SUPFAM" id="SSF55961">
    <property type="entry name" value="Bet v1-like"/>
    <property type="match status" value="1"/>
</dbReference>
<dbReference type="AlphaFoldDB" id="D1BH38"/>
<keyword evidence="4" id="KW-1185">Reference proteome</keyword>
<protein>
    <submittedName>
        <fullName evidence="3">Uncharacterized conserved protein</fullName>
    </submittedName>
</protein>
<dbReference type="OrthoDB" id="3365660at2"/>
<proteinExistence type="inferred from homology"/>
<evidence type="ECO:0000256" key="1">
    <source>
        <dbReference type="ARBA" id="ARBA00006817"/>
    </source>
</evidence>
<dbReference type="InterPro" id="IPR013538">
    <property type="entry name" value="ASHA1/2-like_C"/>
</dbReference>
<reference evidence="3 4" key="1">
    <citation type="journal article" date="2009" name="Stand. Genomic Sci.">
        <title>Complete genome sequence of Sanguibacter keddieii type strain (ST-74).</title>
        <authorList>
            <person name="Ivanova N."/>
            <person name="Sikorski J."/>
            <person name="Sims D."/>
            <person name="Brettin T."/>
            <person name="Detter J.C."/>
            <person name="Han C."/>
            <person name="Lapidus A."/>
            <person name="Copeland A."/>
            <person name="Glavina Del Rio T."/>
            <person name="Nolan M."/>
            <person name="Chen F."/>
            <person name="Lucas S."/>
            <person name="Tice H."/>
            <person name="Cheng J.F."/>
            <person name="Bruce D."/>
            <person name="Goodwin L."/>
            <person name="Pitluck S."/>
            <person name="Pati A."/>
            <person name="Mavromatis K."/>
            <person name="Chen A."/>
            <person name="Palaniappan K."/>
            <person name="D'haeseleer P."/>
            <person name="Chain P."/>
            <person name="Bristow J."/>
            <person name="Eisen J.A."/>
            <person name="Markowitz V."/>
            <person name="Hugenholtz P."/>
            <person name="Goker M."/>
            <person name="Pukall R."/>
            <person name="Klenk H.P."/>
            <person name="Kyrpides N.C."/>
        </authorList>
    </citation>
    <scope>NUCLEOTIDE SEQUENCE [LARGE SCALE GENOMIC DNA]</scope>
    <source>
        <strain evidence="4">ATCC 51767 / DSM 10542 / NCFB 3025 / ST-74</strain>
    </source>
</reference>
<dbReference type="STRING" id="446469.Sked_18320"/>
<dbReference type="CDD" id="cd07814">
    <property type="entry name" value="SRPBCC_CalC_Aha1-like"/>
    <property type="match status" value="1"/>
</dbReference>
<dbReference type="EMBL" id="CP001819">
    <property type="protein sequence ID" value="ACZ21758.1"/>
    <property type="molecule type" value="Genomic_DNA"/>
</dbReference>
<dbReference type="Gene3D" id="3.30.530.20">
    <property type="match status" value="1"/>
</dbReference>
<evidence type="ECO:0000313" key="4">
    <source>
        <dbReference type="Proteomes" id="UP000000322"/>
    </source>
</evidence>
<sequence length="145" mass="15826">MSGTLTITRTFPAPPDAVFAAWTTPEHFAVWFGTDAVEVPLETLAMDVRPGGTWSAVMHLPEDGPQIHWEGEFVEVDSPQRLVMTMTDQPGTDPGAPITVDLLAVDGGTEMIFTQVAEGFSEDQLAQLGKGWRGFFDTMERLVTT</sequence>
<name>D1BH38_SANKS</name>